<reference evidence="3" key="1">
    <citation type="journal article" date="2017" name="PLoS ONE">
        <title>The Agassiz's desert tortoise genome provides a resource for the conservation of a threatened species.</title>
        <authorList>
            <person name="Tollis M."/>
            <person name="DeNardo D.F."/>
            <person name="Cornelius J.A."/>
            <person name="Dolby G.A."/>
            <person name="Edwards T."/>
            <person name="Henen B.T."/>
            <person name="Karl A.E."/>
            <person name="Murphy R.W."/>
            <person name="Kusumi K."/>
        </authorList>
    </citation>
    <scope>NUCLEOTIDE SEQUENCE [LARGE SCALE GENOMIC DNA]</scope>
</reference>
<name>A0A452I985_9SAUR</name>
<evidence type="ECO:0000256" key="1">
    <source>
        <dbReference type="SAM" id="MobiDB-lite"/>
    </source>
</evidence>
<proteinExistence type="predicted"/>
<sequence>MRHKSISELAEGSQAPWDGTCPGKEDWEQGVSPTWEPYLWEEQHHHYVPESLVPWERCRGDENTQAPP</sequence>
<protein>
    <submittedName>
        <fullName evidence="2">Uncharacterized protein</fullName>
    </submittedName>
</protein>
<accession>A0A452I985</accession>
<reference evidence="2" key="3">
    <citation type="submission" date="2025-09" db="UniProtKB">
        <authorList>
            <consortium name="Ensembl"/>
        </authorList>
    </citation>
    <scope>IDENTIFICATION</scope>
</reference>
<dbReference type="Ensembl" id="ENSGAGT00000027580.1">
    <property type="protein sequence ID" value="ENSGAGP00000024228.1"/>
    <property type="gene ID" value="ENSGAGG00000017713.1"/>
</dbReference>
<dbReference type="Proteomes" id="UP000291020">
    <property type="component" value="Unassembled WGS sequence"/>
</dbReference>
<reference evidence="2" key="2">
    <citation type="submission" date="2025-08" db="UniProtKB">
        <authorList>
            <consortium name="Ensembl"/>
        </authorList>
    </citation>
    <scope>IDENTIFICATION</scope>
</reference>
<organism evidence="2 3">
    <name type="scientific">Gopherus agassizii</name>
    <name type="common">Agassiz's desert tortoise</name>
    <dbReference type="NCBI Taxonomy" id="38772"/>
    <lineage>
        <taxon>Eukaryota</taxon>
        <taxon>Metazoa</taxon>
        <taxon>Chordata</taxon>
        <taxon>Craniata</taxon>
        <taxon>Vertebrata</taxon>
        <taxon>Euteleostomi</taxon>
        <taxon>Archelosauria</taxon>
        <taxon>Testudinata</taxon>
        <taxon>Testudines</taxon>
        <taxon>Cryptodira</taxon>
        <taxon>Durocryptodira</taxon>
        <taxon>Testudinoidea</taxon>
        <taxon>Testudinidae</taxon>
        <taxon>Gopherus</taxon>
    </lineage>
</organism>
<dbReference type="AlphaFoldDB" id="A0A452I985"/>
<evidence type="ECO:0000313" key="2">
    <source>
        <dbReference type="Ensembl" id="ENSGAGP00000024228.1"/>
    </source>
</evidence>
<keyword evidence="3" id="KW-1185">Reference proteome</keyword>
<feature type="region of interest" description="Disordered" evidence="1">
    <location>
        <begin position="1"/>
        <end position="23"/>
    </location>
</feature>
<evidence type="ECO:0000313" key="3">
    <source>
        <dbReference type="Proteomes" id="UP000291020"/>
    </source>
</evidence>